<dbReference type="OMA" id="CSIDNES"/>
<accession>A0A8H7F1W6</accession>
<evidence type="ECO:0000256" key="1">
    <source>
        <dbReference type="SAM" id="MobiDB-lite"/>
    </source>
</evidence>
<reference evidence="2 3" key="1">
    <citation type="journal article" name="Sci. Rep.">
        <title>Telomere-to-telomere assembled and centromere annotated genomes of the two main subspecies of the button mushroom Agaricus bisporus reveal especially polymorphic chromosome ends.</title>
        <authorList>
            <person name="Sonnenberg A.S.M."/>
            <person name="Sedaghat-Telgerd N."/>
            <person name="Lavrijssen B."/>
            <person name="Ohm R.A."/>
            <person name="Hendrickx P.M."/>
            <person name="Scholtmeijer K."/>
            <person name="Baars J.J.P."/>
            <person name="van Peer A."/>
        </authorList>
    </citation>
    <scope>NUCLEOTIDE SEQUENCE [LARGE SCALE GENOMIC DNA]</scope>
    <source>
        <strain evidence="2 3">H119_p4</strain>
    </source>
</reference>
<proteinExistence type="predicted"/>
<name>A0A8H7F1W6_AGABI</name>
<feature type="region of interest" description="Disordered" evidence="1">
    <location>
        <begin position="1"/>
        <end position="27"/>
    </location>
</feature>
<organism evidence="2 3">
    <name type="scientific">Agaricus bisporus var. burnettii</name>
    <dbReference type="NCBI Taxonomy" id="192524"/>
    <lineage>
        <taxon>Eukaryota</taxon>
        <taxon>Fungi</taxon>
        <taxon>Dikarya</taxon>
        <taxon>Basidiomycota</taxon>
        <taxon>Agaricomycotina</taxon>
        <taxon>Agaricomycetes</taxon>
        <taxon>Agaricomycetidae</taxon>
        <taxon>Agaricales</taxon>
        <taxon>Agaricineae</taxon>
        <taxon>Agaricaceae</taxon>
        <taxon>Agaricus</taxon>
    </lineage>
</organism>
<feature type="compositionally biased region" description="Polar residues" evidence="1">
    <location>
        <begin position="17"/>
        <end position="27"/>
    </location>
</feature>
<protein>
    <submittedName>
        <fullName evidence="2">Uncharacterized protein</fullName>
    </submittedName>
</protein>
<gene>
    <name evidence="2" type="ORF">Agabi119p4_5554</name>
</gene>
<dbReference type="EMBL" id="JABXXO010000007">
    <property type="protein sequence ID" value="KAF7773387.1"/>
    <property type="molecule type" value="Genomic_DNA"/>
</dbReference>
<dbReference type="Proteomes" id="UP000629468">
    <property type="component" value="Unassembled WGS sequence"/>
</dbReference>
<dbReference type="AlphaFoldDB" id="A0A8H7F1W6"/>
<evidence type="ECO:0000313" key="2">
    <source>
        <dbReference type="EMBL" id="KAF7773387.1"/>
    </source>
</evidence>
<sequence length="206" mass="23113">MYTNNPYALGGWHNPANPDTINPQRSNDAQPSLFGALPYPYPDANKPAQHLLFHFTYSNASILNCTIYGPSSRKYIDIVTNLNKLPHVTVFNRFDGEELAVIEWHQKPIVKITGVLPQQYIANWIPISQNQSFRTMDSKGLRYIWSPVGDAIHLHQYHLPPSQEVLKIQRQAGTVTLDITTEAIQAGLLELAIVATVVLQSGRNVD</sequence>
<comment type="caution">
    <text evidence="2">The sequence shown here is derived from an EMBL/GenBank/DDBJ whole genome shotgun (WGS) entry which is preliminary data.</text>
</comment>
<evidence type="ECO:0000313" key="3">
    <source>
        <dbReference type="Proteomes" id="UP000629468"/>
    </source>
</evidence>